<dbReference type="AlphaFoldDB" id="E3MQ74"/>
<feature type="transmembrane region" description="Helical" evidence="1">
    <location>
        <begin position="190"/>
        <end position="210"/>
    </location>
</feature>
<feature type="transmembrane region" description="Helical" evidence="1">
    <location>
        <begin position="40"/>
        <end position="60"/>
    </location>
</feature>
<dbReference type="Proteomes" id="UP000008281">
    <property type="component" value="Unassembled WGS sequence"/>
</dbReference>
<accession>E3MQ74</accession>
<gene>
    <name evidence="2" type="ORF">CRE_11176</name>
</gene>
<keyword evidence="1" id="KW-0812">Transmembrane</keyword>
<keyword evidence="1" id="KW-0472">Membrane</keyword>
<keyword evidence="1" id="KW-1133">Transmembrane helix</keyword>
<sequence>MGQIREHLRMEEWVDWEKGAVERSLHCYKSDENFSFKTKLAILYACIIFGVICFQLVYNLCLGQELSFETRAVLIATTFFFPFFGTVLSLRKPGGDNSDWINPLYNEDYNSIKVSELKERQLKLIDCYLNQVLPMKAEVKACRYRFDVLAMIFIGEWIFYTFFRFCYSIYHLSYNWSNKEIREIDQVDVFISGFVFLILSIWLITFWHAWKMARRPVGYTKQADCGAVHF</sequence>
<dbReference type="InParanoid" id="E3MQ74"/>
<evidence type="ECO:0000256" key="1">
    <source>
        <dbReference type="SAM" id="Phobius"/>
    </source>
</evidence>
<dbReference type="HOGENOM" id="CLU_1027585_0_0_1"/>
<proteinExistence type="predicted"/>
<feature type="transmembrane region" description="Helical" evidence="1">
    <location>
        <begin position="148"/>
        <end position="170"/>
    </location>
</feature>
<evidence type="ECO:0000313" key="3">
    <source>
        <dbReference type="Proteomes" id="UP000008281"/>
    </source>
</evidence>
<keyword evidence="3" id="KW-1185">Reference proteome</keyword>
<name>E3MQ74_CAERE</name>
<protein>
    <submittedName>
        <fullName evidence="2">Uncharacterized protein</fullName>
    </submittedName>
</protein>
<reference evidence="2" key="1">
    <citation type="submission" date="2007-07" db="EMBL/GenBank/DDBJ databases">
        <title>PCAP assembly of the Caenorhabditis remanei genome.</title>
        <authorList>
            <consortium name="The Caenorhabditis remanei Sequencing Consortium"/>
            <person name="Wilson R.K."/>
        </authorList>
    </citation>
    <scope>NUCLEOTIDE SEQUENCE [LARGE SCALE GENOMIC DNA]</scope>
    <source>
        <strain evidence="2">PB4641</strain>
    </source>
</reference>
<dbReference type="EMBL" id="DS268465">
    <property type="protein sequence ID" value="EFP06905.1"/>
    <property type="molecule type" value="Genomic_DNA"/>
</dbReference>
<feature type="transmembrane region" description="Helical" evidence="1">
    <location>
        <begin position="72"/>
        <end position="90"/>
    </location>
</feature>
<organism evidence="3">
    <name type="scientific">Caenorhabditis remanei</name>
    <name type="common">Caenorhabditis vulgaris</name>
    <dbReference type="NCBI Taxonomy" id="31234"/>
    <lineage>
        <taxon>Eukaryota</taxon>
        <taxon>Metazoa</taxon>
        <taxon>Ecdysozoa</taxon>
        <taxon>Nematoda</taxon>
        <taxon>Chromadorea</taxon>
        <taxon>Rhabditida</taxon>
        <taxon>Rhabditina</taxon>
        <taxon>Rhabditomorpha</taxon>
        <taxon>Rhabditoidea</taxon>
        <taxon>Rhabditidae</taxon>
        <taxon>Peloderinae</taxon>
        <taxon>Caenorhabditis</taxon>
    </lineage>
</organism>
<evidence type="ECO:0000313" key="2">
    <source>
        <dbReference type="EMBL" id="EFP06905.1"/>
    </source>
</evidence>